<evidence type="ECO:0000313" key="4">
    <source>
        <dbReference type="Proteomes" id="UP000318669"/>
    </source>
</evidence>
<name>A0A553BDT3_9FLAO</name>
<organism evidence="2 4">
    <name type="scientific">Flavobacterium gawalongense</name>
    <dbReference type="NCBI Taxonomy" id="2594432"/>
    <lineage>
        <taxon>Bacteria</taxon>
        <taxon>Pseudomonadati</taxon>
        <taxon>Bacteroidota</taxon>
        <taxon>Flavobacteriia</taxon>
        <taxon>Flavobacteriales</taxon>
        <taxon>Flavobacteriaceae</taxon>
        <taxon>Flavobacterium</taxon>
    </lineage>
</organism>
<proteinExistence type="predicted"/>
<accession>A0A553BDT3</accession>
<evidence type="ECO:0000313" key="2">
    <source>
        <dbReference type="EMBL" id="TRX06392.1"/>
    </source>
</evidence>
<dbReference type="RefSeq" id="WP_143387228.1">
    <property type="nucleotide sequence ID" value="NZ_VJZL01000034.1"/>
</dbReference>
<dbReference type="Proteomes" id="UP000318669">
    <property type="component" value="Unassembled WGS sequence"/>
</dbReference>
<dbReference type="EMBL" id="VJZN01000012">
    <property type="protein sequence ID" value="TRX06342.1"/>
    <property type="molecule type" value="Genomic_DNA"/>
</dbReference>
<dbReference type="Proteomes" id="UP000318528">
    <property type="component" value="Unassembled WGS sequence"/>
</dbReference>
<protein>
    <submittedName>
        <fullName evidence="2">Uncharacterized protein</fullName>
    </submittedName>
</protein>
<keyword evidence="3" id="KW-1185">Reference proteome</keyword>
<sequence length="100" mass="11341">MAIQNKALPFADTDAILLGYSINVNGNATISIDKVDGLFLEDQNIYLEDKLLNVVHNIKQDSYNFSSDTGTFDDRFVLRYTNGSLGTDNLELNDYQYFNF</sequence>
<dbReference type="AlphaFoldDB" id="A0A553BDT3"/>
<reference evidence="3 4" key="1">
    <citation type="submission" date="2019-07" db="EMBL/GenBank/DDBJ databases">
        <title>Novel species of Flavobacterium.</title>
        <authorList>
            <person name="Liu Q."/>
            <person name="Xin Y.-H."/>
        </authorList>
    </citation>
    <scope>NUCLEOTIDE SEQUENCE [LARGE SCALE GENOMIC DNA]</scope>
    <source>
        <strain evidence="1 3">GSP39</strain>
        <strain evidence="2 4">GSR22</strain>
    </source>
</reference>
<evidence type="ECO:0000313" key="1">
    <source>
        <dbReference type="EMBL" id="TRX06342.1"/>
    </source>
</evidence>
<gene>
    <name evidence="2" type="ORF">FNW11_14580</name>
    <name evidence="1" type="ORF">FNW12_08850</name>
</gene>
<evidence type="ECO:0000313" key="3">
    <source>
        <dbReference type="Proteomes" id="UP000318528"/>
    </source>
</evidence>
<comment type="caution">
    <text evidence="2">The sequence shown here is derived from an EMBL/GenBank/DDBJ whole genome shotgun (WGS) entry which is preliminary data.</text>
</comment>
<dbReference type="EMBL" id="VJZL01000034">
    <property type="protein sequence ID" value="TRX06392.1"/>
    <property type="molecule type" value="Genomic_DNA"/>
</dbReference>
<dbReference type="OrthoDB" id="1652165at2"/>